<protein>
    <recommendedName>
        <fullName evidence="3">HEAT repeat domain-containing protein</fullName>
    </recommendedName>
</protein>
<organism evidence="1 2">
    <name type="scientific">Luedemannella flava</name>
    <dbReference type="NCBI Taxonomy" id="349316"/>
    <lineage>
        <taxon>Bacteria</taxon>
        <taxon>Bacillati</taxon>
        <taxon>Actinomycetota</taxon>
        <taxon>Actinomycetes</taxon>
        <taxon>Micromonosporales</taxon>
        <taxon>Micromonosporaceae</taxon>
        <taxon>Luedemannella</taxon>
    </lineage>
</organism>
<comment type="caution">
    <text evidence="1">The sequence shown here is derived from an EMBL/GenBank/DDBJ whole genome shotgun (WGS) entry which is preliminary data.</text>
</comment>
<dbReference type="RefSeq" id="WP_344127898.1">
    <property type="nucleotide sequence ID" value="NZ_BAAALT010000039.1"/>
</dbReference>
<gene>
    <name evidence="1" type="ORF">GCM10009682_15950</name>
</gene>
<reference evidence="2" key="1">
    <citation type="journal article" date="2019" name="Int. J. Syst. Evol. Microbiol.">
        <title>The Global Catalogue of Microorganisms (GCM) 10K type strain sequencing project: providing services to taxonomists for standard genome sequencing and annotation.</title>
        <authorList>
            <consortium name="The Broad Institute Genomics Platform"/>
            <consortium name="The Broad Institute Genome Sequencing Center for Infectious Disease"/>
            <person name="Wu L."/>
            <person name="Ma J."/>
        </authorList>
    </citation>
    <scope>NUCLEOTIDE SEQUENCE [LARGE SCALE GENOMIC DNA]</scope>
    <source>
        <strain evidence="2">JCM 13250</strain>
    </source>
</reference>
<name>A0ABP4Y0A3_9ACTN</name>
<dbReference type="Proteomes" id="UP001500218">
    <property type="component" value="Unassembled WGS sequence"/>
</dbReference>
<accession>A0ABP4Y0A3</accession>
<sequence length="404" mass="45466">MYYDKPHTLTGALQHGLGRGADRALRDPAAPDAVLACVRRDWRWDRMVDERAVYLARLVRDLSMPVPPLVDLLNDVTDDDPDNGFENTLDVLEVLGRAGDEHAIDGLRRYVREGPHWLDVLHTIARDWPRDLWDDLLPVAHSRLTPDDDGPLWRGRPWVDWAVVDETIAARAAAFRPLPRPERPFRERPIEDVFALMADGDADRRRAALFELNRRGPQPGLLAVVDALPMRELGGSLGLAVERLGALAVPHLRAWAASPDHPLIWTAYRVLAEHGDDSDLETLLAGWDWLRGRDGTLCGFQNFADGIARIGGPAALAAVPRLWRAWFWPHTYERVAFLRAITALDPDLATKLHVEGLWDCESRVRQLAAAHVRFDDGTRERLVHLRDDPMETPEVRATAASRLG</sequence>
<keyword evidence="2" id="KW-1185">Reference proteome</keyword>
<evidence type="ECO:0000313" key="1">
    <source>
        <dbReference type="EMBL" id="GAA1795044.1"/>
    </source>
</evidence>
<dbReference type="EMBL" id="BAAALT010000039">
    <property type="protein sequence ID" value="GAA1795044.1"/>
    <property type="molecule type" value="Genomic_DNA"/>
</dbReference>
<evidence type="ECO:0000313" key="2">
    <source>
        <dbReference type="Proteomes" id="UP001500218"/>
    </source>
</evidence>
<evidence type="ECO:0008006" key="3">
    <source>
        <dbReference type="Google" id="ProtNLM"/>
    </source>
</evidence>
<proteinExistence type="predicted"/>